<keyword evidence="2" id="KW-1185">Reference proteome</keyword>
<sequence length="66" mass="7363">MTRSHDIFIEVGVIPVCAYFSADSNLLPMDLRNDQLFQHNQKDAKKGTNDNFHQSLTGAQACHCGI</sequence>
<reference evidence="1 2" key="1">
    <citation type="submission" date="2022-03" db="EMBL/GenBank/DDBJ databases">
        <authorList>
            <person name="Brunel B."/>
        </authorList>
    </citation>
    <scope>NUCLEOTIDE SEQUENCE [LARGE SCALE GENOMIC DNA]</scope>
    <source>
        <strain evidence="1">STM5069sample</strain>
    </source>
</reference>
<comment type="caution">
    <text evidence="1">The sequence shown here is derived from an EMBL/GenBank/DDBJ whole genome shotgun (WGS) entry which is preliminary data.</text>
</comment>
<gene>
    <name evidence="1" type="ORF">MES5069_30110</name>
</gene>
<protein>
    <submittedName>
        <fullName evidence="1">Uncharacterized protein</fullName>
    </submittedName>
</protein>
<name>A0ABM9DY11_9HYPH</name>
<evidence type="ECO:0000313" key="1">
    <source>
        <dbReference type="EMBL" id="CAH2401663.1"/>
    </source>
</evidence>
<evidence type="ECO:0000313" key="2">
    <source>
        <dbReference type="Proteomes" id="UP001153050"/>
    </source>
</evidence>
<organism evidence="1 2">
    <name type="scientific">Mesorhizobium escarrei</name>
    <dbReference type="NCBI Taxonomy" id="666018"/>
    <lineage>
        <taxon>Bacteria</taxon>
        <taxon>Pseudomonadati</taxon>
        <taxon>Pseudomonadota</taxon>
        <taxon>Alphaproteobacteria</taxon>
        <taxon>Hyphomicrobiales</taxon>
        <taxon>Phyllobacteriaceae</taxon>
        <taxon>Mesorhizobium</taxon>
    </lineage>
</organism>
<dbReference type="EMBL" id="CAKXZT010000124">
    <property type="protein sequence ID" value="CAH2401663.1"/>
    <property type="molecule type" value="Genomic_DNA"/>
</dbReference>
<dbReference type="Proteomes" id="UP001153050">
    <property type="component" value="Unassembled WGS sequence"/>
</dbReference>
<proteinExistence type="predicted"/>
<accession>A0ABM9DY11</accession>